<name>A0A978W0F6_ZIZJJ</name>
<proteinExistence type="predicted"/>
<accession>A0A978W0F6</accession>
<evidence type="ECO:0000313" key="1">
    <source>
        <dbReference type="EMBL" id="KAH7545440.1"/>
    </source>
</evidence>
<protein>
    <submittedName>
        <fullName evidence="1">Uncharacterized protein</fullName>
    </submittedName>
</protein>
<dbReference type="EMBL" id="JAEACU010000001">
    <property type="protein sequence ID" value="KAH7545440.1"/>
    <property type="molecule type" value="Genomic_DNA"/>
</dbReference>
<reference evidence="1" key="1">
    <citation type="journal article" date="2021" name="Front. Plant Sci.">
        <title>Chromosome-Scale Genome Assembly for Chinese Sour Jujube and Insights Into Its Genome Evolution and Domestication Signature.</title>
        <authorList>
            <person name="Shen L.-Y."/>
            <person name="Luo H."/>
            <person name="Wang X.-L."/>
            <person name="Wang X.-M."/>
            <person name="Qiu X.-J."/>
            <person name="Liu H."/>
            <person name="Zhou S.-S."/>
            <person name="Jia K.-H."/>
            <person name="Nie S."/>
            <person name="Bao Y.-T."/>
            <person name="Zhang R.-G."/>
            <person name="Yun Q.-Z."/>
            <person name="Chai Y.-H."/>
            <person name="Lu J.-Y."/>
            <person name="Li Y."/>
            <person name="Zhao S.-W."/>
            <person name="Mao J.-F."/>
            <person name="Jia S.-G."/>
            <person name="Mao Y.-M."/>
        </authorList>
    </citation>
    <scope>NUCLEOTIDE SEQUENCE</scope>
    <source>
        <strain evidence="1">AT0</strain>
        <tissue evidence="1">Leaf</tissue>
    </source>
</reference>
<sequence length="175" mass="19404">MVSKNCVDTKFGASRGSDNDYSSSGGFHNNGGFHNQFQAFQSPNQYRVAGFHEPTFESQVFNAVQQILGRGRGKGRNFGRGGGRNSKPTCQICQTYGHSAAYCYKRQQQAINQPFEVNINPYQVVPSQIHRLYNSNNLPPSVVSSGYNKDLPTYSQPSNSQIQGHLIYTNDASIQ</sequence>
<gene>
    <name evidence="1" type="ORF">FEM48_Zijuj01G0094200</name>
</gene>
<evidence type="ECO:0000313" key="2">
    <source>
        <dbReference type="Proteomes" id="UP000813462"/>
    </source>
</evidence>
<dbReference type="AlphaFoldDB" id="A0A978W0F6"/>
<organism evidence="1 2">
    <name type="scientific">Ziziphus jujuba var. spinosa</name>
    <dbReference type="NCBI Taxonomy" id="714518"/>
    <lineage>
        <taxon>Eukaryota</taxon>
        <taxon>Viridiplantae</taxon>
        <taxon>Streptophyta</taxon>
        <taxon>Embryophyta</taxon>
        <taxon>Tracheophyta</taxon>
        <taxon>Spermatophyta</taxon>
        <taxon>Magnoliopsida</taxon>
        <taxon>eudicotyledons</taxon>
        <taxon>Gunneridae</taxon>
        <taxon>Pentapetalae</taxon>
        <taxon>rosids</taxon>
        <taxon>fabids</taxon>
        <taxon>Rosales</taxon>
        <taxon>Rhamnaceae</taxon>
        <taxon>Paliureae</taxon>
        <taxon>Ziziphus</taxon>
    </lineage>
</organism>
<dbReference type="Proteomes" id="UP000813462">
    <property type="component" value="Unassembled WGS sequence"/>
</dbReference>
<comment type="caution">
    <text evidence="1">The sequence shown here is derived from an EMBL/GenBank/DDBJ whole genome shotgun (WGS) entry which is preliminary data.</text>
</comment>